<dbReference type="AlphaFoldDB" id="Q0RXD4"/>
<sequence length="168" mass="18595">MPGRTTEEERTLSTDTFGRDESALATQLAQLVGAWWFNYDEWNVEILRGLITDDIAFSSRTDSGETDYEDFVRANLVGADDVMAWQEEHRMNSPYPLRHNGSNLHITGMDGGKAEFASYIFVTKIADGRPLSLSTGTACGTAQITERGLLLRRLDVVLDTTDSVALVS</sequence>
<keyword evidence="1" id="KW-0614">Plasmid</keyword>
<dbReference type="EMBL" id="CP000432">
    <property type="protein sequence ID" value="ABH00052.1"/>
    <property type="molecule type" value="Genomic_DNA"/>
</dbReference>
<organism evidence="1 2">
    <name type="scientific">Rhodococcus jostii (strain RHA1)</name>
    <dbReference type="NCBI Taxonomy" id="101510"/>
    <lineage>
        <taxon>Bacteria</taxon>
        <taxon>Bacillati</taxon>
        <taxon>Actinomycetota</taxon>
        <taxon>Actinomycetes</taxon>
        <taxon>Mycobacteriales</taxon>
        <taxon>Nocardiaceae</taxon>
        <taxon>Rhodococcus</taxon>
    </lineage>
</organism>
<evidence type="ECO:0000313" key="1">
    <source>
        <dbReference type="EMBL" id="ABH00052.1"/>
    </source>
</evidence>
<dbReference type="SUPFAM" id="SSF54427">
    <property type="entry name" value="NTF2-like"/>
    <property type="match status" value="1"/>
</dbReference>
<dbReference type="HOGENOM" id="CLU_1609022_0_0_11"/>
<protein>
    <recommendedName>
        <fullName evidence="3">SnoaL-like domain-containing protein</fullName>
    </recommendedName>
</protein>
<name>Q0RXD4_RHOJR</name>
<accession>Q0RXD4</accession>
<dbReference type="Gene3D" id="3.10.450.50">
    <property type="match status" value="1"/>
</dbReference>
<reference evidence="2" key="1">
    <citation type="journal article" date="2006" name="Proc. Natl. Acad. Sci. U.S.A.">
        <title>The complete genome of Rhodococcus sp. RHA1 provides insights into a catabolic powerhouse.</title>
        <authorList>
            <person name="McLeod M.P."/>
            <person name="Warren R.L."/>
            <person name="Hsiao W.W.L."/>
            <person name="Araki N."/>
            <person name="Myhre M."/>
            <person name="Fernandes C."/>
            <person name="Miyazawa D."/>
            <person name="Wong W."/>
            <person name="Lillquist A.L."/>
            <person name="Wang D."/>
            <person name="Dosanjh M."/>
            <person name="Hara H."/>
            <person name="Petrescu A."/>
            <person name="Morin R.D."/>
            <person name="Yang G."/>
            <person name="Stott J.M."/>
            <person name="Schein J.E."/>
            <person name="Shin H."/>
            <person name="Smailus D."/>
            <person name="Siddiqui A.S."/>
            <person name="Marra M.A."/>
            <person name="Jones S.J.M."/>
            <person name="Holt R."/>
            <person name="Brinkman F.S.L."/>
            <person name="Miyauchi K."/>
            <person name="Fukuda M."/>
            <person name="Davies J.E."/>
            <person name="Mohn W.W."/>
            <person name="Eltis L.D."/>
        </authorList>
    </citation>
    <scope>NUCLEOTIDE SEQUENCE [LARGE SCALE GENOMIC DNA]</scope>
    <source>
        <strain evidence="2">RHA1</strain>
    </source>
</reference>
<gene>
    <name evidence="1" type="ordered locus">RHA1_ro09008</name>
</gene>
<dbReference type="InterPro" id="IPR032710">
    <property type="entry name" value="NTF2-like_dom_sf"/>
</dbReference>
<dbReference type="Proteomes" id="UP000008710">
    <property type="component" value="Plasmid pRHL1"/>
</dbReference>
<evidence type="ECO:0000313" key="2">
    <source>
        <dbReference type="Proteomes" id="UP000008710"/>
    </source>
</evidence>
<evidence type="ECO:0008006" key="3">
    <source>
        <dbReference type="Google" id="ProtNLM"/>
    </source>
</evidence>
<proteinExistence type="predicted"/>
<dbReference type="KEGG" id="rha:RHA1_ro09008"/>
<geneLocation type="plasmid" evidence="1 2">
    <name>pRHL1</name>
</geneLocation>